<dbReference type="KEGG" id="tmb:Thimo_0058"/>
<name>L0GU90_9GAMM</name>
<dbReference type="PANTHER" id="PTHR46732:SF8">
    <property type="entry name" value="ATP-DEPENDENT PROTEASE LA (LON) DOMAIN PROTEIN"/>
    <property type="match status" value="1"/>
</dbReference>
<dbReference type="RefSeq" id="WP_015279085.1">
    <property type="nucleotide sequence ID" value="NC_019940.1"/>
</dbReference>
<dbReference type="InterPro" id="IPR046336">
    <property type="entry name" value="Lon_prtase_N_sf"/>
</dbReference>
<dbReference type="Gene3D" id="1.20.58.1480">
    <property type="match status" value="1"/>
</dbReference>
<dbReference type="PANTHER" id="PTHR46732">
    <property type="entry name" value="ATP-DEPENDENT PROTEASE LA (LON) DOMAIN PROTEIN"/>
    <property type="match status" value="1"/>
</dbReference>
<evidence type="ECO:0000259" key="1">
    <source>
        <dbReference type="PROSITE" id="PS51787"/>
    </source>
</evidence>
<dbReference type="Gene3D" id="2.30.130.40">
    <property type="entry name" value="LON domain-like"/>
    <property type="match status" value="1"/>
</dbReference>
<dbReference type="eggNOG" id="COG2802">
    <property type="taxonomic scope" value="Bacteria"/>
</dbReference>
<organism evidence="2 3">
    <name type="scientific">Thioflavicoccus mobilis 8321</name>
    <dbReference type="NCBI Taxonomy" id="765912"/>
    <lineage>
        <taxon>Bacteria</taxon>
        <taxon>Pseudomonadati</taxon>
        <taxon>Pseudomonadota</taxon>
        <taxon>Gammaproteobacteria</taxon>
        <taxon>Chromatiales</taxon>
        <taxon>Chromatiaceae</taxon>
        <taxon>Thioflavicoccus</taxon>
    </lineage>
</organism>
<dbReference type="SUPFAM" id="SSF88697">
    <property type="entry name" value="PUA domain-like"/>
    <property type="match status" value="1"/>
</dbReference>
<sequence length="220" mass="25046">MTRNPFFPQYNDLPSQLPIFPLAGAVVMPGVQLPLNIFEPRYLNMVNDALAGDRLIGMVQPRSETADDEVPQIHRVGCAARITSYSETNDGRLVLVLTGVCRFHVRRELESQRGYRRVEPDWERFTVDFHRSEADVVDRNGFLSSLHAYCNLRHVEIPWDDAKKMPIQDLVDLLCAHLPLEPEDKQALIETLDVRDRAQLMRGLMDMASASSVGTAEHRH</sequence>
<protein>
    <submittedName>
        <fullName evidence="2">Peptidase S16, lon domain protein</fullName>
    </submittedName>
</protein>
<feature type="domain" description="Lon N-terminal" evidence="1">
    <location>
        <begin position="17"/>
        <end position="209"/>
    </location>
</feature>
<dbReference type="SMART" id="SM00464">
    <property type="entry name" value="LON"/>
    <property type="match status" value="1"/>
</dbReference>
<dbReference type="AlphaFoldDB" id="L0GU90"/>
<gene>
    <name evidence="2" type="ORF">Thimo_0058</name>
</gene>
<dbReference type="InterPro" id="IPR003111">
    <property type="entry name" value="Lon_prtase_N"/>
</dbReference>
<dbReference type="EMBL" id="CP003051">
    <property type="protein sequence ID" value="AGA88935.1"/>
    <property type="molecule type" value="Genomic_DNA"/>
</dbReference>
<dbReference type="Pfam" id="PF02190">
    <property type="entry name" value="LON_substr_bdg"/>
    <property type="match status" value="1"/>
</dbReference>
<dbReference type="OrthoDB" id="8558970at2"/>
<evidence type="ECO:0000313" key="3">
    <source>
        <dbReference type="Proteomes" id="UP000010816"/>
    </source>
</evidence>
<keyword evidence="3" id="KW-1185">Reference proteome</keyword>
<dbReference type="HOGENOM" id="CLU_048359_2_1_6"/>
<dbReference type="STRING" id="765912.Thimo_0058"/>
<reference evidence="2 3" key="1">
    <citation type="submission" date="2011-09" db="EMBL/GenBank/DDBJ databases">
        <title>Complete sequence of chromosome of Thioflavicoccus mobilis 8321.</title>
        <authorList>
            <consortium name="US DOE Joint Genome Institute"/>
            <person name="Lucas S."/>
            <person name="Han J."/>
            <person name="Lapidus A."/>
            <person name="Cheng J.-F."/>
            <person name="Goodwin L."/>
            <person name="Pitluck S."/>
            <person name="Peters L."/>
            <person name="Ovchinnikova G."/>
            <person name="Lu M."/>
            <person name="Detter J.C."/>
            <person name="Han C."/>
            <person name="Tapia R."/>
            <person name="Land M."/>
            <person name="Hauser L."/>
            <person name="Kyrpides N."/>
            <person name="Ivanova N."/>
            <person name="Pagani I."/>
            <person name="Vogl K."/>
            <person name="Liu Z."/>
            <person name="Imhoff J."/>
            <person name="Thiel V."/>
            <person name="Frigaard N.-U."/>
            <person name="Bryant D."/>
            <person name="Woyke T."/>
        </authorList>
    </citation>
    <scope>NUCLEOTIDE SEQUENCE [LARGE SCALE GENOMIC DNA]</scope>
    <source>
        <strain evidence="2 3">8321</strain>
    </source>
</reference>
<evidence type="ECO:0000313" key="2">
    <source>
        <dbReference type="EMBL" id="AGA88935.1"/>
    </source>
</evidence>
<dbReference type="Proteomes" id="UP000010816">
    <property type="component" value="Chromosome"/>
</dbReference>
<proteinExistence type="predicted"/>
<accession>L0GU90</accession>
<dbReference type="PATRIC" id="fig|765912.4.peg.54"/>
<dbReference type="InterPro" id="IPR015947">
    <property type="entry name" value="PUA-like_sf"/>
</dbReference>
<dbReference type="PROSITE" id="PS51787">
    <property type="entry name" value="LON_N"/>
    <property type="match status" value="1"/>
</dbReference>